<evidence type="ECO:0000256" key="1">
    <source>
        <dbReference type="SAM" id="MobiDB-lite"/>
    </source>
</evidence>
<feature type="compositionally biased region" description="Gly residues" evidence="1">
    <location>
        <begin position="132"/>
        <end position="149"/>
    </location>
</feature>
<feature type="signal peptide" evidence="3">
    <location>
        <begin position="1"/>
        <end position="32"/>
    </location>
</feature>
<keyword evidence="2" id="KW-0812">Transmembrane</keyword>
<proteinExistence type="predicted"/>
<dbReference type="EMBL" id="VYTZ01000006">
    <property type="protein sequence ID" value="KAA9377502.1"/>
    <property type="molecule type" value="Genomic_DNA"/>
</dbReference>
<feature type="transmembrane region" description="Helical" evidence="2">
    <location>
        <begin position="285"/>
        <end position="305"/>
    </location>
</feature>
<feature type="region of interest" description="Disordered" evidence="1">
    <location>
        <begin position="183"/>
        <end position="244"/>
    </location>
</feature>
<evidence type="ECO:0000313" key="5">
    <source>
        <dbReference type="Proteomes" id="UP000327011"/>
    </source>
</evidence>
<evidence type="ECO:0000256" key="3">
    <source>
        <dbReference type="SAM" id="SignalP"/>
    </source>
</evidence>
<feature type="region of interest" description="Disordered" evidence="1">
    <location>
        <begin position="119"/>
        <end position="160"/>
    </location>
</feature>
<evidence type="ECO:0000256" key="2">
    <source>
        <dbReference type="SAM" id="Phobius"/>
    </source>
</evidence>
<keyword evidence="2" id="KW-1133">Transmembrane helix</keyword>
<evidence type="ECO:0000313" key="4">
    <source>
        <dbReference type="EMBL" id="KAA9377502.1"/>
    </source>
</evidence>
<feature type="chain" id="PRO_5023901037" evidence="3">
    <location>
        <begin position="33"/>
        <end position="339"/>
    </location>
</feature>
<dbReference type="Proteomes" id="UP000327011">
    <property type="component" value="Unassembled WGS sequence"/>
</dbReference>
<name>A0A5J5K036_9ACTN</name>
<sequence length="339" mass="33250">MGTARKASAISAGAIAIALGGGLPLAASPAWADCTTGGGLVSGLTGGVCNLVDGVSRVADGVTDVADKATGGATKPVTQAVDDTVQTVTGAAGTAVDDIGKTVDDTVKDTVEDTVKTAGGAAGAASDAVGSAGSGVTGGVTGGGSGGSSSGSAPAPVQDLTDGLNQTIQDTCLPLVAGERCADGGETGAGDDENGRKRRPAGTAGHSARPKASHAPEGALPTEPYRPGPAVEGGRTPVAPSRPVVDPDADGLIPLLWPGQKMPGMPWLPGRVTGAPLRDQRPYDAVGTALTAALLLSAVLATRVVSARRARAGQQEPQESIPFEGGLRLPDRSGRHRLA</sequence>
<feature type="region of interest" description="Disordered" evidence="1">
    <location>
        <begin position="309"/>
        <end position="339"/>
    </location>
</feature>
<feature type="compositionally biased region" description="Low complexity" evidence="1">
    <location>
        <begin position="119"/>
        <end position="131"/>
    </location>
</feature>
<protein>
    <submittedName>
        <fullName evidence="4">Uncharacterized protein</fullName>
    </submittedName>
</protein>
<dbReference type="RefSeq" id="WP_150934696.1">
    <property type="nucleotide sequence ID" value="NZ_VYTZ01000006.1"/>
</dbReference>
<organism evidence="4 5">
    <name type="scientific">Microbispora cellulosiformans</name>
    <dbReference type="NCBI Taxonomy" id="2614688"/>
    <lineage>
        <taxon>Bacteria</taxon>
        <taxon>Bacillati</taxon>
        <taxon>Actinomycetota</taxon>
        <taxon>Actinomycetes</taxon>
        <taxon>Streptosporangiales</taxon>
        <taxon>Streptosporangiaceae</taxon>
        <taxon>Microbispora</taxon>
    </lineage>
</organism>
<keyword evidence="3" id="KW-0732">Signal</keyword>
<keyword evidence="5" id="KW-1185">Reference proteome</keyword>
<accession>A0A5J5K036</accession>
<keyword evidence="2" id="KW-0472">Membrane</keyword>
<reference evidence="4 5" key="1">
    <citation type="submission" date="2019-09" db="EMBL/GenBank/DDBJ databases">
        <title>Screening of Novel Bioactive Compounds from Soil-Associated.</title>
        <authorList>
            <person name="Gong X."/>
        </authorList>
    </citation>
    <scope>NUCLEOTIDE SEQUENCE [LARGE SCALE GENOMIC DNA]</scope>
    <source>
        <strain evidence="4 5">Gxj-6</strain>
    </source>
</reference>
<dbReference type="AlphaFoldDB" id="A0A5J5K036"/>
<comment type="caution">
    <text evidence="4">The sequence shown here is derived from an EMBL/GenBank/DDBJ whole genome shotgun (WGS) entry which is preliminary data.</text>
</comment>
<gene>
    <name evidence="4" type="ORF">F5972_17850</name>
</gene>